<dbReference type="AlphaFoldDB" id="A0AA87RGG4"/>
<evidence type="ECO:0000256" key="4">
    <source>
        <dbReference type="ARBA" id="ARBA00022989"/>
    </source>
</evidence>
<keyword evidence="4 7" id="KW-1133">Transmembrane helix</keyword>
<dbReference type="GO" id="GO:0016020">
    <property type="term" value="C:membrane"/>
    <property type="evidence" value="ECO:0007669"/>
    <property type="project" value="UniProtKB-SubCell"/>
</dbReference>
<dbReference type="Proteomes" id="UP000321749">
    <property type="component" value="Unassembled WGS sequence"/>
</dbReference>
<evidence type="ECO:0000256" key="2">
    <source>
        <dbReference type="ARBA" id="ARBA00007362"/>
    </source>
</evidence>
<feature type="transmembrane region" description="Helical" evidence="7">
    <location>
        <begin position="127"/>
        <end position="145"/>
    </location>
</feature>
<proteinExistence type="inferred from homology"/>
<keyword evidence="10" id="KW-1185">Reference proteome</keyword>
<dbReference type="InterPro" id="IPR050638">
    <property type="entry name" value="AA-Vitamin_Transporters"/>
</dbReference>
<feature type="transmembrane region" description="Helical" evidence="7">
    <location>
        <begin position="269"/>
        <end position="288"/>
    </location>
</feature>
<dbReference type="Pfam" id="PF00892">
    <property type="entry name" value="EamA"/>
    <property type="match status" value="2"/>
</dbReference>
<comment type="similarity">
    <text evidence="2">Belongs to the EamA transporter family.</text>
</comment>
<comment type="caution">
    <text evidence="9">The sequence shown here is derived from an EMBL/GenBank/DDBJ whole genome shotgun (WGS) entry which is preliminary data.</text>
</comment>
<evidence type="ECO:0000313" key="10">
    <source>
        <dbReference type="Proteomes" id="UP000321749"/>
    </source>
</evidence>
<dbReference type="SUPFAM" id="SSF103481">
    <property type="entry name" value="Multidrug resistance efflux transporter EmrE"/>
    <property type="match status" value="2"/>
</dbReference>
<feature type="transmembrane region" description="Helical" evidence="7">
    <location>
        <begin position="243"/>
        <end position="263"/>
    </location>
</feature>
<name>A0AA87RGG4_9MICO</name>
<dbReference type="InterPro" id="IPR000620">
    <property type="entry name" value="EamA_dom"/>
</dbReference>
<dbReference type="InterPro" id="IPR037185">
    <property type="entry name" value="EmrE-like"/>
</dbReference>
<keyword evidence="3 7" id="KW-0812">Transmembrane</keyword>
<evidence type="ECO:0000259" key="8">
    <source>
        <dbReference type="Pfam" id="PF00892"/>
    </source>
</evidence>
<evidence type="ECO:0000256" key="7">
    <source>
        <dbReference type="SAM" id="Phobius"/>
    </source>
</evidence>
<dbReference type="RefSeq" id="WP_186808164.1">
    <property type="nucleotide sequence ID" value="NZ_BJUU01000006.1"/>
</dbReference>
<feature type="transmembrane region" description="Helical" evidence="7">
    <location>
        <begin position="12"/>
        <end position="36"/>
    </location>
</feature>
<gene>
    <name evidence="9" type="ORF">ABA31_13720</name>
</gene>
<organism evidence="9 10">
    <name type="scientific">Agrococcus baldri</name>
    <dbReference type="NCBI Taxonomy" id="153730"/>
    <lineage>
        <taxon>Bacteria</taxon>
        <taxon>Bacillati</taxon>
        <taxon>Actinomycetota</taxon>
        <taxon>Actinomycetes</taxon>
        <taxon>Micrococcales</taxon>
        <taxon>Microbacteriaceae</taxon>
        <taxon>Agrococcus</taxon>
    </lineage>
</organism>
<evidence type="ECO:0000256" key="5">
    <source>
        <dbReference type="ARBA" id="ARBA00023136"/>
    </source>
</evidence>
<feature type="transmembrane region" description="Helical" evidence="7">
    <location>
        <begin position="182"/>
        <end position="201"/>
    </location>
</feature>
<protein>
    <submittedName>
        <fullName evidence="9">ABC transporter permease</fullName>
    </submittedName>
</protein>
<dbReference type="PANTHER" id="PTHR32322:SF2">
    <property type="entry name" value="EAMA DOMAIN-CONTAINING PROTEIN"/>
    <property type="match status" value="1"/>
</dbReference>
<evidence type="ECO:0000256" key="1">
    <source>
        <dbReference type="ARBA" id="ARBA00004141"/>
    </source>
</evidence>
<comment type="subcellular location">
    <subcellularLocation>
        <location evidence="1">Membrane</location>
        <topology evidence="1">Multi-pass membrane protein</topology>
    </subcellularLocation>
</comment>
<accession>A0AA87RGG4</accession>
<feature type="transmembrane region" description="Helical" evidence="7">
    <location>
        <begin position="68"/>
        <end position="91"/>
    </location>
</feature>
<dbReference type="Gene3D" id="1.10.3730.20">
    <property type="match status" value="2"/>
</dbReference>
<reference evidence="9 10" key="1">
    <citation type="submission" date="2019-07" db="EMBL/GenBank/DDBJ databases">
        <title>Whole genome shotgun sequence of Agrococcus baldri NBRC 103055.</title>
        <authorList>
            <person name="Hosoyama A."/>
            <person name="Uohara A."/>
            <person name="Ohji S."/>
            <person name="Ichikawa N."/>
        </authorList>
    </citation>
    <scope>NUCLEOTIDE SEQUENCE [LARGE SCALE GENOMIC DNA]</scope>
    <source>
        <strain evidence="9 10">NBRC 103055</strain>
    </source>
</reference>
<feature type="domain" description="EamA" evidence="8">
    <location>
        <begin position="151"/>
        <end position="282"/>
    </location>
</feature>
<feature type="region of interest" description="Disordered" evidence="6">
    <location>
        <begin position="294"/>
        <end position="315"/>
    </location>
</feature>
<evidence type="ECO:0000313" key="9">
    <source>
        <dbReference type="EMBL" id="GEK80021.1"/>
    </source>
</evidence>
<dbReference type="PANTHER" id="PTHR32322">
    <property type="entry name" value="INNER MEMBRANE TRANSPORTER"/>
    <property type="match status" value="1"/>
</dbReference>
<feature type="transmembrane region" description="Helical" evidence="7">
    <location>
        <begin position="213"/>
        <end position="234"/>
    </location>
</feature>
<evidence type="ECO:0000256" key="6">
    <source>
        <dbReference type="SAM" id="MobiDB-lite"/>
    </source>
</evidence>
<evidence type="ECO:0000256" key="3">
    <source>
        <dbReference type="ARBA" id="ARBA00022692"/>
    </source>
</evidence>
<feature type="transmembrane region" description="Helical" evidence="7">
    <location>
        <begin position="42"/>
        <end position="59"/>
    </location>
</feature>
<sequence length="315" mass="33040">METNANRAVGGLRWILLGALAPISWGSVYFVTLHWLPAEEPLTSAALRALPAGLLLLAVRRRLPRGAWWWRSVVLGVLNCSAFFVLVYVAAKLLPTSIAAMLMSLSPIAMMLIAWGLVAERPTVRRLLGAAMGLLGVVLLMAASVGAIDAWGVAASVSGMAMYALGSVLAKRWSGQVDSIASSSWQLTAGGLLLVPFALVLEGVPSALPLPAVLGYAYIAIIPTALAFVCWFGALRHLTAGQVGLLGLLNPVTGVLLGVLLGGELLTPWQWLGIAVVLAGITIGQTTARRRRAPGLGTRAPAARAPVPERDEGRP</sequence>
<keyword evidence="5 7" id="KW-0472">Membrane</keyword>
<feature type="domain" description="EamA" evidence="8">
    <location>
        <begin position="13"/>
        <end position="141"/>
    </location>
</feature>
<dbReference type="EMBL" id="BJUU01000006">
    <property type="protein sequence ID" value="GEK80021.1"/>
    <property type="molecule type" value="Genomic_DNA"/>
</dbReference>
<feature type="transmembrane region" description="Helical" evidence="7">
    <location>
        <begin position="97"/>
        <end position="118"/>
    </location>
</feature>
<feature type="transmembrane region" description="Helical" evidence="7">
    <location>
        <begin position="151"/>
        <end position="170"/>
    </location>
</feature>